<keyword evidence="1" id="KW-0479">Metal-binding</keyword>
<dbReference type="RefSeq" id="WP_121624108.1">
    <property type="nucleotide sequence ID" value="NZ_JACIIW010000007.1"/>
</dbReference>
<dbReference type="InterPro" id="IPR005019">
    <property type="entry name" value="Adenine_glyco"/>
</dbReference>
<dbReference type="InterPro" id="IPR052891">
    <property type="entry name" value="DNA-3mA_glycosylase"/>
</dbReference>
<evidence type="ECO:0000313" key="2">
    <source>
        <dbReference type="EMBL" id="RLP76654.1"/>
    </source>
</evidence>
<feature type="binding site" evidence="1">
    <location>
        <position position="16"/>
    </location>
    <ligand>
        <name>Zn(2+)</name>
        <dbReference type="ChEBI" id="CHEBI:29105"/>
    </ligand>
</feature>
<dbReference type="PANTHER" id="PTHR30037">
    <property type="entry name" value="DNA-3-METHYLADENINE GLYCOSYLASE 1"/>
    <property type="match status" value="1"/>
</dbReference>
<dbReference type="GO" id="GO:0046872">
    <property type="term" value="F:metal ion binding"/>
    <property type="evidence" value="ECO:0007669"/>
    <property type="project" value="UniProtKB-KW"/>
</dbReference>
<dbReference type="PANTHER" id="PTHR30037:SF4">
    <property type="entry name" value="DNA-3-METHYLADENINE GLYCOSYLASE I"/>
    <property type="match status" value="1"/>
</dbReference>
<dbReference type="SUPFAM" id="SSF48150">
    <property type="entry name" value="DNA-glycosylase"/>
    <property type="match status" value="1"/>
</dbReference>
<reference evidence="2 3" key="1">
    <citation type="submission" date="2018-10" db="EMBL/GenBank/DDBJ databases">
        <title>Xanthobacter tagetidis genome sequencing and assembly.</title>
        <authorList>
            <person name="Maclea K.S."/>
            <person name="Goen A.E."/>
            <person name="Fatima S.A."/>
        </authorList>
    </citation>
    <scope>NUCLEOTIDE SEQUENCE [LARGE SCALE GENOMIC DNA]</scope>
    <source>
        <strain evidence="2 3">ATCC 700314</strain>
    </source>
</reference>
<dbReference type="Gene3D" id="1.10.340.30">
    <property type="entry name" value="Hypothetical protein, domain 2"/>
    <property type="match status" value="1"/>
</dbReference>
<protein>
    <submittedName>
        <fullName evidence="2">DNA-3-methyladenine glycosylase I</fullName>
    </submittedName>
</protein>
<name>A0A3L7A995_9HYPH</name>
<evidence type="ECO:0000256" key="1">
    <source>
        <dbReference type="PIRSR" id="PIRSR605019-1"/>
    </source>
</evidence>
<keyword evidence="1" id="KW-0862">Zinc</keyword>
<dbReference type="OrthoDB" id="9807664at2"/>
<keyword evidence="3" id="KW-1185">Reference proteome</keyword>
<proteinExistence type="predicted"/>
<feature type="binding site" evidence="1">
    <location>
        <position position="178"/>
    </location>
    <ligand>
        <name>Zn(2+)</name>
        <dbReference type="ChEBI" id="CHEBI:29105"/>
    </ligand>
</feature>
<sequence length="202" mass="22625">MRCRWCGTDPLYVAYHDTEWGVPERDSRALFEKLVLDGFQAGLAWITILRKRDNFRRAFDGFEPEVIARYGPEKVAALMADAGIVRNRSKVEGTVLSARAFLDLREKGVAFSDFMWDAVDGETRFNRPRRMADIPAETEQSRTLSKRLKAAGFKFCGPTIVYAAMQACGLVDDHVAGCHCAKPMEKPLEKPPAGAKRPVRSA</sequence>
<comment type="caution">
    <text evidence="2">The sequence shown here is derived from an EMBL/GenBank/DDBJ whole genome shotgun (WGS) entry which is preliminary data.</text>
</comment>
<feature type="binding site" evidence="1">
    <location>
        <position position="174"/>
    </location>
    <ligand>
        <name>Zn(2+)</name>
        <dbReference type="ChEBI" id="CHEBI:29105"/>
    </ligand>
</feature>
<dbReference type="AlphaFoldDB" id="A0A3L7A995"/>
<organism evidence="2 3">
    <name type="scientific">Xanthobacter tagetidis</name>
    <dbReference type="NCBI Taxonomy" id="60216"/>
    <lineage>
        <taxon>Bacteria</taxon>
        <taxon>Pseudomonadati</taxon>
        <taxon>Pseudomonadota</taxon>
        <taxon>Alphaproteobacteria</taxon>
        <taxon>Hyphomicrobiales</taxon>
        <taxon>Xanthobacteraceae</taxon>
        <taxon>Xanthobacter</taxon>
    </lineage>
</organism>
<dbReference type="InterPro" id="IPR011257">
    <property type="entry name" value="DNA_glycosylase"/>
</dbReference>
<accession>A0A3L7A995</accession>
<dbReference type="Pfam" id="PF03352">
    <property type="entry name" value="Adenine_glyco"/>
    <property type="match status" value="1"/>
</dbReference>
<gene>
    <name evidence="2" type="ORF">D9R14_14775</name>
</gene>
<evidence type="ECO:0000313" key="3">
    <source>
        <dbReference type="Proteomes" id="UP000269692"/>
    </source>
</evidence>
<dbReference type="EMBL" id="RCTF01000012">
    <property type="protein sequence ID" value="RLP76654.1"/>
    <property type="molecule type" value="Genomic_DNA"/>
</dbReference>
<dbReference type="GO" id="GO:0008725">
    <property type="term" value="F:DNA-3-methyladenine glycosylase activity"/>
    <property type="evidence" value="ECO:0007669"/>
    <property type="project" value="InterPro"/>
</dbReference>
<dbReference type="Proteomes" id="UP000269692">
    <property type="component" value="Unassembled WGS sequence"/>
</dbReference>
<dbReference type="GO" id="GO:0006284">
    <property type="term" value="P:base-excision repair"/>
    <property type="evidence" value="ECO:0007669"/>
    <property type="project" value="InterPro"/>
</dbReference>
<feature type="binding site" evidence="1">
    <location>
        <position position="3"/>
    </location>
    <ligand>
        <name>Zn(2+)</name>
        <dbReference type="ChEBI" id="CHEBI:29105"/>
    </ligand>
</feature>